<keyword evidence="1" id="KW-0732">Signal</keyword>
<dbReference type="EMBL" id="FNBW01000021">
    <property type="protein sequence ID" value="SDG54208.1"/>
    <property type="molecule type" value="Genomic_DNA"/>
</dbReference>
<dbReference type="AlphaFoldDB" id="A0A8G2BMF4"/>
<dbReference type="SUPFAM" id="SSF55008">
    <property type="entry name" value="HMA, heavy metal-associated domain"/>
    <property type="match status" value="1"/>
</dbReference>
<dbReference type="CDD" id="cd00371">
    <property type="entry name" value="HMA"/>
    <property type="match status" value="1"/>
</dbReference>
<organism evidence="3 4">
    <name type="scientific">Thalassobaculum litoreum DSM 18839</name>
    <dbReference type="NCBI Taxonomy" id="1123362"/>
    <lineage>
        <taxon>Bacteria</taxon>
        <taxon>Pseudomonadati</taxon>
        <taxon>Pseudomonadota</taxon>
        <taxon>Alphaproteobacteria</taxon>
        <taxon>Rhodospirillales</taxon>
        <taxon>Thalassobaculaceae</taxon>
        <taxon>Thalassobaculum</taxon>
    </lineage>
</organism>
<evidence type="ECO:0000313" key="4">
    <source>
        <dbReference type="Proteomes" id="UP000198615"/>
    </source>
</evidence>
<dbReference type="Pfam" id="PF00403">
    <property type="entry name" value="HMA"/>
    <property type="match status" value="1"/>
</dbReference>
<name>A0A8G2BMF4_9PROT</name>
<evidence type="ECO:0000259" key="2">
    <source>
        <dbReference type="PROSITE" id="PS50846"/>
    </source>
</evidence>
<keyword evidence="4" id="KW-1185">Reference proteome</keyword>
<evidence type="ECO:0000313" key="3">
    <source>
        <dbReference type="EMBL" id="SDG54208.1"/>
    </source>
</evidence>
<dbReference type="OrthoDB" id="7205933at2"/>
<dbReference type="PROSITE" id="PS50846">
    <property type="entry name" value="HMA_2"/>
    <property type="match status" value="1"/>
</dbReference>
<feature type="chain" id="PRO_5034898742" evidence="1">
    <location>
        <begin position="31"/>
        <end position="109"/>
    </location>
</feature>
<sequence>MKRPLITAAAAAILPIGAALFLVPQSQVNAQSTTAATETATETFTIEKMTCAMCPITVRKAMEGVEGVRSVEVDFEAKTATAVFDPSTTSTADIAAASTNAGYPAQPKS</sequence>
<feature type="domain" description="HMA" evidence="2">
    <location>
        <begin position="40"/>
        <end position="106"/>
    </location>
</feature>
<protein>
    <submittedName>
        <fullName evidence="3">Mercuric ion binding protein</fullName>
    </submittedName>
</protein>
<comment type="caution">
    <text evidence="3">The sequence shown here is derived from an EMBL/GenBank/DDBJ whole genome shotgun (WGS) entry which is preliminary data.</text>
</comment>
<gene>
    <name evidence="3" type="ORF">SAMN05660686_04778</name>
</gene>
<dbReference type="InterPro" id="IPR006121">
    <property type="entry name" value="HMA_dom"/>
</dbReference>
<reference evidence="3 4" key="1">
    <citation type="submission" date="2016-10" db="EMBL/GenBank/DDBJ databases">
        <authorList>
            <person name="Varghese N."/>
            <person name="Submissions S."/>
        </authorList>
    </citation>
    <scope>NUCLEOTIDE SEQUENCE [LARGE SCALE GENOMIC DNA]</scope>
    <source>
        <strain evidence="3 4">DSM 18839</strain>
    </source>
</reference>
<dbReference type="InterPro" id="IPR036163">
    <property type="entry name" value="HMA_dom_sf"/>
</dbReference>
<dbReference type="Gene3D" id="3.30.70.100">
    <property type="match status" value="1"/>
</dbReference>
<accession>A0A8G2BMF4</accession>
<feature type="signal peptide" evidence="1">
    <location>
        <begin position="1"/>
        <end position="30"/>
    </location>
</feature>
<dbReference type="RefSeq" id="WP_028793071.1">
    <property type="nucleotide sequence ID" value="NZ_FNBW01000021.1"/>
</dbReference>
<dbReference type="Proteomes" id="UP000198615">
    <property type="component" value="Unassembled WGS sequence"/>
</dbReference>
<evidence type="ECO:0000256" key="1">
    <source>
        <dbReference type="SAM" id="SignalP"/>
    </source>
</evidence>
<proteinExistence type="predicted"/>
<dbReference type="GO" id="GO:0046872">
    <property type="term" value="F:metal ion binding"/>
    <property type="evidence" value="ECO:0007669"/>
    <property type="project" value="InterPro"/>
</dbReference>